<name>A0ACD3ARH4_9AGAR</name>
<proteinExistence type="predicted"/>
<evidence type="ECO:0000313" key="1">
    <source>
        <dbReference type="EMBL" id="TFK68141.1"/>
    </source>
</evidence>
<accession>A0ACD3ARH4</accession>
<gene>
    <name evidence="1" type="ORF">BDN72DRAFT_842145</name>
</gene>
<reference evidence="1 2" key="1">
    <citation type="journal article" date="2019" name="Nat. Ecol. Evol.">
        <title>Megaphylogeny resolves global patterns of mushroom evolution.</title>
        <authorList>
            <person name="Varga T."/>
            <person name="Krizsan K."/>
            <person name="Foldi C."/>
            <person name="Dima B."/>
            <person name="Sanchez-Garcia M."/>
            <person name="Sanchez-Ramirez S."/>
            <person name="Szollosi G.J."/>
            <person name="Szarkandi J.G."/>
            <person name="Papp V."/>
            <person name="Albert L."/>
            <person name="Andreopoulos W."/>
            <person name="Angelini C."/>
            <person name="Antonin V."/>
            <person name="Barry K.W."/>
            <person name="Bougher N.L."/>
            <person name="Buchanan P."/>
            <person name="Buyck B."/>
            <person name="Bense V."/>
            <person name="Catcheside P."/>
            <person name="Chovatia M."/>
            <person name="Cooper J."/>
            <person name="Damon W."/>
            <person name="Desjardin D."/>
            <person name="Finy P."/>
            <person name="Geml J."/>
            <person name="Haridas S."/>
            <person name="Hughes K."/>
            <person name="Justo A."/>
            <person name="Karasinski D."/>
            <person name="Kautmanova I."/>
            <person name="Kiss B."/>
            <person name="Kocsube S."/>
            <person name="Kotiranta H."/>
            <person name="LaButti K.M."/>
            <person name="Lechner B.E."/>
            <person name="Liimatainen K."/>
            <person name="Lipzen A."/>
            <person name="Lukacs Z."/>
            <person name="Mihaltcheva S."/>
            <person name="Morgado L.N."/>
            <person name="Niskanen T."/>
            <person name="Noordeloos M.E."/>
            <person name="Ohm R.A."/>
            <person name="Ortiz-Santana B."/>
            <person name="Ovrebo C."/>
            <person name="Racz N."/>
            <person name="Riley R."/>
            <person name="Savchenko A."/>
            <person name="Shiryaev A."/>
            <person name="Soop K."/>
            <person name="Spirin V."/>
            <person name="Szebenyi C."/>
            <person name="Tomsovsky M."/>
            <person name="Tulloss R.E."/>
            <person name="Uehling J."/>
            <person name="Grigoriev I.V."/>
            <person name="Vagvolgyi C."/>
            <person name="Papp T."/>
            <person name="Martin F.M."/>
            <person name="Miettinen O."/>
            <person name="Hibbett D.S."/>
            <person name="Nagy L.G."/>
        </authorList>
    </citation>
    <scope>NUCLEOTIDE SEQUENCE [LARGE SCALE GENOMIC DNA]</scope>
    <source>
        <strain evidence="1 2">NL-1719</strain>
    </source>
</reference>
<protein>
    <submittedName>
        <fullName evidence="1">Uncharacterized protein</fullName>
    </submittedName>
</protein>
<organism evidence="1 2">
    <name type="scientific">Pluteus cervinus</name>
    <dbReference type="NCBI Taxonomy" id="181527"/>
    <lineage>
        <taxon>Eukaryota</taxon>
        <taxon>Fungi</taxon>
        <taxon>Dikarya</taxon>
        <taxon>Basidiomycota</taxon>
        <taxon>Agaricomycotina</taxon>
        <taxon>Agaricomycetes</taxon>
        <taxon>Agaricomycetidae</taxon>
        <taxon>Agaricales</taxon>
        <taxon>Pluteineae</taxon>
        <taxon>Pluteaceae</taxon>
        <taxon>Pluteus</taxon>
    </lineage>
</organism>
<keyword evidence="2" id="KW-1185">Reference proteome</keyword>
<sequence>MRSAKKTKGSEEKSQELLDDDIEVDALGIPMVELSKKHDTDVGKSNARKRRKTRGVQKVAPARNTRGVLSIKNLGGIFGRMWKKTGLLVLMNGE</sequence>
<evidence type="ECO:0000313" key="2">
    <source>
        <dbReference type="Proteomes" id="UP000308600"/>
    </source>
</evidence>
<dbReference type="Proteomes" id="UP000308600">
    <property type="component" value="Unassembled WGS sequence"/>
</dbReference>
<dbReference type="EMBL" id="ML208358">
    <property type="protein sequence ID" value="TFK68141.1"/>
    <property type="molecule type" value="Genomic_DNA"/>
</dbReference>